<evidence type="ECO:0000313" key="3">
    <source>
        <dbReference type="Proteomes" id="UP001212841"/>
    </source>
</evidence>
<name>A0AAD5SDP8_9FUNG</name>
<reference evidence="2" key="1">
    <citation type="submission" date="2020-05" db="EMBL/GenBank/DDBJ databases">
        <title>Phylogenomic resolution of chytrid fungi.</title>
        <authorList>
            <person name="Stajich J.E."/>
            <person name="Amses K."/>
            <person name="Simmons R."/>
            <person name="Seto K."/>
            <person name="Myers J."/>
            <person name="Bonds A."/>
            <person name="Quandt C.A."/>
            <person name="Barry K."/>
            <person name="Liu P."/>
            <person name="Grigoriev I."/>
            <person name="Longcore J.E."/>
            <person name="James T.Y."/>
        </authorList>
    </citation>
    <scope>NUCLEOTIDE SEQUENCE</scope>
    <source>
        <strain evidence="2">JEL0318</strain>
    </source>
</reference>
<proteinExistence type="predicted"/>
<evidence type="ECO:0008006" key="4">
    <source>
        <dbReference type="Google" id="ProtNLM"/>
    </source>
</evidence>
<sequence length="93" mass="10362">MSNNTGHPLAHHQHKLDDATADKPAQEDDYQPPNQLHTKVEKMKGSLETKLGRLTNDPTKILKGEDRMAKAEAKEGIAVVRHVNQVKDDLTSQ</sequence>
<keyword evidence="3" id="KW-1185">Reference proteome</keyword>
<gene>
    <name evidence="2" type="ORF">HK097_000363</name>
</gene>
<comment type="caution">
    <text evidence="2">The sequence shown here is derived from an EMBL/GenBank/DDBJ whole genome shotgun (WGS) entry which is preliminary data.</text>
</comment>
<organism evidence="2 3">
    <name type="scientific">Rhizophlyctis rosea</name>
    <dbReference type="NCBI Taxonomy" id="64517"/>
    <lineage>
        <taxon>Eukaryota</taxon>
        <taxon>Fungi</taxon>
        <taxon>Fungi incertae sedis</taxon>
        <taxon>Chytridiomycota</taxon>
        <taxon>Chytridiomycota incertae sedis</taxon>
        <taxon>Chytridiomycetes</taxon>
        <taxon>Rhizophlyctidales</taxon>
        <taxon>Rhizophlyctidaceae</taxon>
        <taxon>Rhizophlyctis</taxon>
    </lineage>
</organism>
<protein>
    <recommendedName>
        <fullName evidence="4">CsbD family protein</fullName>
    </recommendedName>
</protein>
<dbReference type="Proteomes" id="UP001212841">
    <property type="component" value="Unassembled WGS sequence"/>
</dbReference>
<accession>A0AAD5SDP8</accession>
<feature type="region of interest" description="Disordered" evidence="1">
    <location>
        <begin position="1"/>
        <end position="40"/>
    </location>
</feature>
<dbReference type="AlphaFoldDB" id="A0AAD5SDP8"/>
<feature type="compositionally biased region" description="Basic and acidic residues" evidence="1">
    <location>
        <begin position="15"/>
        <end position="26"/>
    </location>
</feature>
<evidence type="ECO:0000256" key="1">
    <source>
        <dbReference type="SAM" id="MobiDB-lite"/>
    </source>
</evidence>
<evidence type="ECO:0000313" key="2">
    <source>
        <dbReference type="EMBL" id="KAJ3046961.1"/>
    </source>
</evidence>
<dbReference type="EMBL" id="JADGJD010001056">
    <property type="protein sequence ID" value="KAJ3046961.1"/>
    <property type="molecule type" value="Genomic_DNA"/>
</dbReference>